<dbReference type="Gene3D" id="3.30.70.270">
    <property type="match status" value="1"/>
</dbReference>
<sequence>MYSYAFTALAFSGWLLHSGWLTHRLRTARRDPLTGLHTRSGWSARAERLLNQPGAAVLLVDLDHFKQLNDTYGHPAGDAALTATAQRLAAWCHRTGLAGRIGGDEFTAITTDATAGRLDDLARLLNRPVPHNGALIPVTASIGTSHAAELPVPTLSDALSAADQAMYAAKGHTRRP</sequence>
<evidence type="ECO:0000259" key="1">
    <source>
        <dbReference type="PROSITE" id="PS50887"/>
    </source>
</evidence>
<keyword evidence="3" id="KW-1185">Reference proteome</keyword>
<dbReference type="RefSeq" id="WP_167931311.1">
    <property type="nucleotide sequence ID" value="NZ_JAAVJB010000002.1"/>
</dbReference>
<feature type="domain" description="GGDEF" evidence="1">
    <location>
        <begin position="53"/>
        <end position="176"/>
    </location>
</feature>
<name>A0ABX1ACF4_9ACTN</name>
<reference evidence="2 3" key="1">
    <citation type="submission" date="2020-03" db="EMBL/GenBank/DDBJ databases">
        <title>Draft genome of Streptomyces sp. ventii, isolated from the Axial Seamount in the Pacific Ocean, and resequencing of the two type strains Streptomyces lonarensis strain NCL 716 and Streptomyces bohaiensis strain 11A07.</title>
        <authorList>
            <person name="Loughran R.M."/>
            <person name="Pfannmuller K.M."/>
            <person name="Wasson B.J."/>
            <person name="Deadmond M.C."/>
            <person name="Paddock B.E."/>
            <person name="Koyack M.J."/>
            <person name="Gallegos D.A."/>
            <person name="Mitchell E.A."/>
            <person name="Ushijima B."/>
            <person name="Saw J.H."/>
            <person name="Mcphail K.L."/>
            <person name="Videau P."/>
        </authorList>
    </citation>
    <scope>NUCLEOTIDE SEQUENCE [LARGE SCALE GENOMIC DNA]</scope>
    <source>
        <strain evidence="3">5675061</strain>
    </source>
</reference>
<protein>
    <submittedName>
        <fullName evidence="2">GGDEF domain-containing protein</fullName>
    </submittedName>
</protein>
<dbReference type="NCBIfam" id="TIGR00254">
    <property type="entry name" value="GGDEF"/>
    <property type="match status" value="1"/>
</dbReference>
<comment type="caution">
    <text evidence="2">The sequence shown here is derived from an EMBL/GenBank/DDBJ whole genome shotgun (WGS) entry which is preliminary data.</text>
</comment>
<gene>
    <name evidence="2" type="ORF">HCJ92_00385</name>
</gene>
<dbReference type="SUPFAM" id="SSF55073">
    <property type="entry name" value="Nucleotide cyclase"/>
    <property type="match status" value="1"/>
</dbReference>
<dbReference type="PROSITE" id="PS50887">
    <property type="entry name" value="GGDEF"/>
    <property type="match status" value="1"/>
</dbReference>
<dbReference type="CDD" id="cd01949">
    <property type="entry name" value="GGDEF"/>
    <property type="match status" value="1"/>
</dbReference>
<dbReference type="Pfam" id="PF00990">
    <property type="entry name" value="GGDEF"/>
    <property type="match status" value="1"/>
</dbReference>
<dbReference type="InterPro" id="IPR043128">
    <property type="entry name" value="Rev_trsase/Diguanyl_cyclase"/>
</dbReference>
<dbReference type="EMBL" id="JAAVJB010000002">
    <property type="protein sequence ID" value="NJP64784.1"/>
    <property type="molecule type" value="Genomic_DNA"/>
</dbReference>
<dbReference type="PANTHER" id="PTHR45138">
    <property type="entry name" value="REGULATORY COMPONENTS OF SENSORY TRANSDUCTION SYSTEM"/>
    <property type="match status" value="1"/>
</dbReference>
<dbReference type="SMART" id="SM00267">
    <property type="entry name" value="GGDEF"/>
    <property type="match status" value="1"/>
</dbReference>
<accession>A0ABX1ACF4</accession>
<proteinExistence type="predicted"/>
<dbReference type="Proteomes" id="UP000746503">
    <property type="component" value="Unassembled WGS sequence"/>
</dbReference>
<dbReference type="PANTHER" id="PTHR45138:SF9">
    <property type="entry name" value="DIGUANYLATE CYCLASE DGCM-RELATED"/>
    <property type="match status" value="1"/>
</dbReference>
<dbReference type="InterPro" id="IPR000160">
    <property type="entry name" value="GGDEF_dom"/>
</dbReference>
<dbReference type="InterPro" id="IPR029787">
    <property type="entry name" value="Nucleotide_cyclase"/>
</dbReference>
<evidence type="ECO:0000313" key="3">
    <source>
        <dbReference type="Proteomes" id="UP000746503"/>
    </source>
</evidence>
<organism evidence="2 3">
    <name type="scientific">Streptomyces spiramenti</name>
    <dbReference type="NCBI Taxonomy" id="2720606"/>
    <lineage>
        <taxon>Bacteria</taxon>
        <taxon>Bacillati</taxon>
        <taxon>Actinomycetota</taxon>
        <taxon>Actinomycetes</taxon>
        <taxon>Kitasatosporales</taxon>
        <taxon>Streptomycetaceae</taxon>
        <taxon>Streptomyces</taxon>
    </lineage>
</organism>
<dbReference type="InterPro" id="IPR050469">
    <property type="entry name" value="Diguanylate_Cyclase"/>
</dbReference>
<evidence type="ECO:0000313" key="2">
    <source>
        <dbReference type="EMBL" id="NJP64784.1"/>
    </source>
</evidence>